<evidence type="ECO:0000313" key="2">
    <source>
        <dbReference type="Proteomes" id="UP000695022"/>
    </source>
</evidence>
<evidence type="ECO:0000313" key="3">
    <source>
        <dbReference type="RefSeq" id="XP_014678805.1"/>
    </source>
</evidence>
<protein>
    <submittedName>
        <fullName evidence="3">Uncharacterized protein LOC106818628</fullName>
    </submittedName>
</protein>
<gene>
    <name evidence="3" type="primary">LOC106818628</name>
</gene>
<organism evidence="2 3">
    <name type="scientific">Priapulus caudatus</name>
    <name type="common">Priapulid worm</name>
    <dbReference type="NCBI Taxonomy" id="37621"/>
    <lineage>
        <taxon>Eukaryota</taxon>
        <taxon>Metazoa</taxon>
        <taxon>Ecdysozoa</taxon>
        <taxon>Scalidophora</taxon>
        <taxon>Priapulida</taxon>
        <taxon>Priapulimorpha</taxon>
        <taxon>Priapulimorphida</taxon>
        <taxon>Priapulidae</taxon>
        <taxon>Priapulus</taxon>
    </lineage>
</organism>
<dbReference type="Pfam" id="PF03564">
    <property type="entry name" value="DUF1759"/>
    <property type="match status" value="1"/>
</dbReference>
<dbReference type="PANTHER" id="PTHR22954">
    <property type="entry name" value="RETROVIRAL PROTEASE-RELATED"/>
    <property type="match status" value="1"/>
</dbReference>
<dbReference type="PANTHER" id="PTHR22954:SF3">
    <property type="entry name" value="PROTEIN CBG08539"/>
    <property type="match status" value="1"/>
</dbReference>
<proteinExistence type="predicted"/>
<sequence length="341" mass="38917">MEELLKKKRMRGGHRAYDKKVMTRVSTWMAESTTTSTSMPSDSERRLTQHKAMLTEKLATVQRLDEEILEIMSEKEDMDIEVEVEEAGTFRVEVQDMISRIHGWQLVPNEREEQGATEQPVSELRPVSSARAVRPKLPKLEVRKFNGKVHEWQGFWDCYESAIHGNECLSDVDKFTYLRGLVEEPAKSAIAGFALTSANYQAAVELLKERYGKKNIIQRAHVNELLNIAPVFSERDTVRLRGLCDTVETHYRGLKALGLPEETYSSIVVPAIMEKIPVPLRLTVTRGREYLDWTMKDLLDALSTEVGLREEHQVQPPQRMSQADRPSHGCKGKKRAPAQIC</sequence>
<dbReference type="Proteomes" id="UP000695022">
    <property type="component" value="Unplaced"/>
</dbReference>
<feature type="region of interest" description="Disordered" evidence="1">
    <location>
        <begin position="309"/>
        <end position="341"/>
    </location>
</feature>
<keyword evidence="2" id="KW-1185">Reference proteome</keyword>
<dbReference type="GeneID" id="106818628"/>
<accession>A0ABM1F2Y4</accession>
<dbReference type="RefSeq" id="XP_014678805.1">
    <property type="nucleotide sequence ID" value="XM_014823319.1"/>
</dbReference>
<dbReference type="InterPro" id="IPR005312">
    <property type="entry name" value="DUF1759"/>
</dbReference>
<reference evidence="3" key="1">
    <citation type="submission" date="2025-08" db="UniProtKB">
        <authorList>
            <consortium name="RefSeq"/>
        </authorList>
    </citation>
    <scope>IDENTIFICATION</scope>
</reference>
<name>A0ABM1F2Y4_PRICU</name>
<evidence type="ECO:0000256" key="1">
    <source>
        <dbReference type="SAM" id="MobiDB-lite"/>
    </source>
</evidence>
<feature type="compositionally biased region" description="Basic residues" evidence="1">
    <location>
        <begin position="328"/>
        <end position="341"/>
    </location>
</feature>